<protein>
    <submittedName>
        <fullName evidence="3">Uncharacterized protein</fullName>
    </submittedName>
</protein>
<evidence type="ECO:0000256" key="2">
    <source>
        <dbReference type="SAM" id="SignalP"/>
    </source>
</evidence>
<dbReference type="RefSeq" id="XP_043168053.1">
    <property type="nucleotide sequence ID" value="XM_043312118.1"/>
</dbReference>
<accession>A0A8J2I5W6</accession>
<evidence type="ECO:0000313" key="3">
    <source>
        <dbReference type="EMBL" id="CAG5156710.1"/>
    </source>
</evidence>
<organism evidence="3 4">
    <name type="scientific">Alternaria atra</name>
    <dbReference type="NCBI Taxonomy" id="119953"/>
    <lineage>
        <taxon>Eukaryota</taxon>
        <taxon>Fungi</taxon>
        <taxon>Dikarya</taxon>
        <taxon>Ascomycota</taxon>
        <taxon>Pezizomycotina</taxon>
        <taxon>Dothideomycetes</taxon>
        <taxon>Pleosporomycetidae</taxon>
        <taxon>Pleosporales</taxon>
        <taxon>Pleosporineae</taxon>
        <taxon>Pleosporaceae</taxon>
        <taxon>Alternaria</taxon>
        <taxon>Alternaria sect. Ulocladioides</taxon>
    </lineage>
</organism>
<gene>
    <name evidence="3" type="ORF">ALTATR162_LOCUS4507</name>
</gene>
<feature type="region of interest" description="Disordered" evidence="1">
    <location>
        <begin position="57"/>
        <end position="86"/>
    </location>
</feature>
<feature type="signal peptide" evidence="2">
    <location>
        <begin position="1"/>
        <end position="18"/>
    </location>
</feature>
<proteinExistence type="predicted"/>
<keyword evidence="2" id="KW-0732">Signal</keyword>
<keyword evidence="4" id="KW-1185">Reference proteome</keyword>
<dbReference type="AlphaFoldDB" id="A0A8J2I5W6"/>
<reference evidence="3" key="1">
    <citation type="submission" date="2021-05" db="EMBL/GenBank/DDBJ databases">
        <authorList>
            <person name="Stam R."/>
        </authorList>
    </citation>
    <scope>NUCLEOTIDE SEQUENCE</scope>
    <source>
        <strain evidence="3">CS162</strain>
    </source>
</reference>
<dbReference type="Proteomes" id="UP000676310">
    <property type="component" value="Unassembled WGS sequence"/>
</dbReference>
<name>A0A8J2I5W6_9PLEO</name>
<feature type="chain" id="PRO_5035275141" evidence="2">
    <location>
        <begin position="19"/>
        <end position="113"/>
    </location>
</feature>
<dbReference type="EMBL" id="CAJRGZ010000017">
    <property type="protein sequence ID" value="CAG5156710.1"/>
    <property type="molecule type" value="Genomic_DNA"/>
</dbReference>
<sequence>MKVSTILYLMGITSLVSAAPQEDDKPEVPAFPSFSRRPVPSYSRVPLPSFSRGPIPLPTALPPFPTGAPPRPTGGLPPRPSSPVSEPLIRYLGPPYAFGSPFSLSYSCAFSSH</sequence>
<dbReference type="OrthoDB" id="3695338at2759"/>
<evidence type="ECO:0000256" key="1">
    <source>
        <dbReference type="SAM" id="MobiDB-lite"/>
    </source>
</evidence>
<feature type="compositionally biased region" description="Pro residues" evidence="1">
    <location>
        <begin position="57"/>
        <end position="81"/>
    </location>
</feature>
<comment type="caution">
    <text evidence="3">The sequence shown here is derived from an EMBL/GenBank/DDBJ whole genome shotgun (WGS) entry which is preliminary data.</text>
</comment>
<dbReference type="GeneID" id="67016182"/>
<evidence type="ECO:0000313" key="4">
    <source>
        <dbReference type="Proteomes" id="UP000676310"/>
    </source>
</evidence>